<comment type="caution">
    <text evidence="1">The sequence shown here is derived from an EMBL/GenBank/DDBJ whole genome shotgun (WGS) entry which is preliminary data.</text>
</comment>
<proteinExistence type="predicted"/>
<dbReference type="STRING" id="1611254.A0A2G5TE14"/>
<evidence type="ECO:0000313" key="1">
    <source>
        <dbReference type="EMBL" id="PIC25311.1"/>
    </source>
</evidence>
<evidence type="ECO:0000313" key="2">
    <source>
        <dbReference type="Proteomes" id="UP000230233"/>
    </source>
</evidence>
<accession>A0A2G5TE14</accession>
<dbReference type="Proteomes" id="UP000230233">
    <property type="component" value="Chromosome V"/>
</dbReference>
<sequence>MKVEVAMVIGTVMVVNHARHDRQYAHALQKRRPIAQPIGCYSNDHKGIEAVLKLIHQNGFQQASLWIGAVRKASCPRAGIWAPIDTFEWTDEQTTGTDGFDWFSAPGNIQPDGLWKHGWGTV</sequence>
<name>A0A2G5TE14_9PELO</name>
<evidence type="ECO:0008006" key="3">
    <source>
        <dbReference type="Google" id="ProtNLM"/>
    </source>
</evidence>
<dbReference type="AlphaFoldDB" id="A0A2G5TE14"/>
<reference evidence="2" key="1">
    <citation type="submission" date="2017-10" db="EMBL/GenBank/DDBJ databases">
        <title>Rapid genome shrinkage in a self-fertile nematode reveals novel sperm competition proteins.</title>
        <authorList>
            <person name="Yin D."/>
            <person name="Schwarz E.M."/>
            <person name="Thomas C.G."/>
            <person name="Felde R.L."/>
            <person name="Korf I.F."/>
            <person name="Cutter A.D."/>
            <person name="Schartner C.M."/>
            <person name="Ralston E.J."/>
            <person name="Meyer B.J."/>
            <person name="Haag E.S."/>
        </authorList>
    </citation>
    <scope>NUCLEOTIDE SEQUENCE [LARGE SCALE GENOMIC DNA]</scope>
    <source>
        <strain evidence="2">JU1422</strain>
    </source>
</reference>
<protein>
    <recommendedName>
        <fullName evidence="3">C-type lectin domain-containing protein</fullName>
    </recommendedName>
</protein>
<organism evidence="1 2">
    <name type="scientific">Caenorhabditis nigoni</name>
    <dbReference type="NCBI Taxonomy" id="1611254"/>
    <lineage>
        <taxon>Eukaryota</taxon>
        <taxon>Metazoa</taxon>
        <taxon>Ecdysozoa</taxon>
        <taxon>Nematoda</taxon>
        <taxon>Chromadorea</taxon>
        <taxon>Rhabditida</taxon>
        <taxon>Rhabditina</taxon>
        <taxon>Rhabditomorpha</taxon>
        <taxon>Rhabditoidea</taxon>
        <taxon>Rhabditidae</taxon>
        <taxon>Peloderinae</taxon>
        <taxon>Caenorhabditis</taxon>
    </lineage>
</organism>
<gene>
    <name evidence="1" type="primary">Cnig_chr_V.g18289</name>
    <name evidence="1" type="ORF">B9Z55_018289</name>
</gene>
<keyword evidence="2" id="KW-1185">Reference proteome</keyword>
<dbReference type="EMBL" id="PDUG01000005">
    <property type="protein sequence ID" value="PIC25311.1"/>
    <property type="molecule type" value="Genomic_DNA"/>
</dbReference>